<evidence type="ECO:0000313" key="1">
    <source>
        <dbReference type="EMBL" id="KFI80259.1"/>
    </source>
</evidence>
<accession>A0A087CAF9</accession>
<dbReference type="EMBL" id="JGZE01000001">
    <property type="protein sequence ID" value="KFI80259.1"/>
    <property type="molecule type" value="Genomic_DNA"/>
</dbReference>
<dbReference type="Proteomes" id="UP000029082">
    <property type="component" value="Unassembled WGS sequence"/>
</dbReference>
<comment type="caution">
    <text evidence="1">The sequence shown here is derived from an EMBL/GenBank/DDBJ whole genome shotgun (WGS) entry which is preliminary data.</text>
</comment>
<name>A0A087CAF9_9BIFI</name>
<protein>
    <submittedName>
        <fullName evidence="1">Uncharacterized protein</fullName>
    </submittedName>
</protein>
<gene>
    <name evidence="1" type="ORF">BMON_0131</name>
</gene>
<proteinExistence type="predicted"/>
<sequence length="162" mass="17512">MGITVNKPGKTVDIVTDMVALQSSVDAANDLNQARADNKSATDIQAKKAALRKLVAKVDESTIRMRIHGLNASKWNMIVIANQSVEGDRIVKDWPKMVADAIPQMLESAVWKTSGDAIEFADGDLAELLDSLTDVQTMDLIVAVQELNTPTASVPKAVRDLI</sequence>
<dbReference type="GeneID" id="93094994"/>
<dbReference type="eggNOG" id="ENOG50328AN">
    <property type="taxonomic scope" value="Bacteria"/>
</dbReference>
<evidence type="ECO:0000313" key="2">
    <source>
        <dbReference type="Proteomes" id="UP000029082"/>
    </source>
</evidence>
<dbReference type="RefSeq" id="WP_033513449.1">
    <property type="nucleotide sequence ID" value="NZ_JDUO01000015.1"/>
</dbReference>
<keyword evidence="2" id="KW-1185">Reference proteome</keyword>
<reference evidence="1 2" key="1">
    <citation type="submission" date="2014-03" db="EMBL/GenBank/DDBJ databases">
        <title>Genomics of Bifidobacteria.</title>
        <authorList>
            <person name="Ventura M."/>
            <person name="Milani C."/>
            <person name="Lugli G.A."/>
        </authorList>
    </citation>
    <scope>NUCLEOTIDE SEQUENCE [LARGE SCALE GENOMIC DNA]</scope>
    <source>
        <strain evidence="1 2">DSM 21395</strain>
    </source>
</reference>
<dbReference type="AlphaFoldDB" id="A0A087CAF9"/>
<dbReference type="STRING" id="1437603.GCA_000771525_00465"/>
<organism evidence="1 2">
    <name type="scientific">Bifidobacterium mongoliense DSM 21395</name>
    <dbReference type="NCBI Taxonomy" id="1437603"/>
    <lineage>
        <taxon>Bacteria</taxon>
        <taxon>Bacillati</taxon>
        <taxon>Actinomycetota</taxon>
        <taxon>Actinomycetes</taxon>
        <taxon>Bifidobacteriales</taxon>
        <taxon>Bifidobacteriaceae</taxon>
        <taxon>Bifidobacterium</taxon>
    </lineage>
</organism>